<proteinExistence type="predicted"/>
<dbReference type="EMBL" id="CP033464">
    <property type="protein sequence ID" value="QDX92671.1"/>
    <property type="molecule type" value="Genomic_DNA"/>
</dbReference>
<organism evidence="1 2">
    <name type="scientific">Brevibacillus laterosporus</name>
    <name type="common">Bacillus laterosporus</name>
    <dbReference type="NCBI Taxonomy" id="1465"/>
    <lineage>
        <taxon>Bacteria</taxon>
        <taxon>Bacillati</taxon>
        <taxon>Bacillota</taxon>
        <taxon>Bacilli</taxon>
        <taxon>Bacillales</taxon>
        <taxon>Paenibacillaceae</taxon>
        <taxon>Brevibacillus</taxon>
    </lineage>
</organism>
<dbReference type="AlphaFoldDB" id="A0A502HT62"/>
<keyword evidence="2" id="KW-1185">Reference proteome</keyword>
<evidence type="ECO:0000313" key="2">
    <source>
        <dbReference type="Proteomes" id="UP000319432"/>
    </source>
</evidence>
<dbReference type="OrthoDB" id="2620571at2"/>
<dbReference type="Proteomes" id="UP000319432">
    <property type="component" value="Chromosome"/>
</dbReference>
<reference evidence="1 2" key="1">
    <citation type="submission" date="2018-11" db="EMBL/GenBank/DDBJ databases">
        <title>Phylogenetic determinants of toxin gene distribution in genomes of Brevibacillus laterosporus.</title>
        <authorList>
            <person name="Glare T.R."/>
            <person name="Durrant A."/>
            <person name="Berry C."/>
            <person name="Palma L."/>
            <person name="Ormskirk M."/>
            <person name="Cox M.O."/>
        </authorList>
    </citation>
    <scope>NUCLEOTIDE SEQUENCE [LARGE SCALE GENOMIC DNA]</scope>
    <source>
        <strain evidence="1 2">1821L</strain>
    </source>
</reference>
<sequence>MLKHERLSKHMIALAITGILLAGCGNGVQAIPDSDKSEQIVGAGAASTVTQENKNKDDLNKTTDPSTNQIASNQAGSKTQAPAQTKELTYMIDGKQVSEQAKLFESHLGYYLYYLPGFEATGEEPGKDMLFSKKNDHYAVRIERMPDKVDLPAQKKLIEVELSDIGKVQNLKKGQETDPFLQKTTLHFGVDTKNDHKEIIVTQIEKRWFKFTLFALKDKDNPVILPKLWAMLQTIMLKE</sequence>
<name>A0A502HT62_BRELA</name>
<accession>A0A502HT62</accession>
<dbReference type="PROSITE" id="PS51257">
    <property type="entry name" value="PROKAR_LIPOPROTEIN"/>
    <property type="match status" value="1"/>
</dbReference>
<protein>
    <submittedName>
        <fullName evidence="1">Uncharacterized protein</fullName>
    </submittedName>
</protein>
<evidence type="ECO:0000313" key="1">
    <source>
        <dbReference type="EMBL" id="QDX92671.1"/>
    </source>
</evidence>
<gene>
    <name evidence="1" type="ORF">EEL30_10330</name>
</gene>